<keyword evidence="3 6" id="KW-1133">Transmembrane helix</keyword>
<keyword evidence="2 6" id="KW-0812">Transmembrane</keyword>
<gene>
    <name evidence="8" type="ORF">PXEA_LOCUS16048</name>
</gene>
<keyword evidence="9" id="KW-1185">Reference proteome</keyword>
<dbReference type="Pfam" id="PF01490">
    <property type="entry name" value="Aa_trans"/>
    <property type="match status" value="1"/>
</dbReference>
<evidence type="ECO:0000256" key="2">
    <source>
        <dbReference type="ARBA" id="ARBA00022692"/>
    </source>
</evidence>
<sequence length="501" mass="53089">MPKDQVMQLSSGPFEATQSPDTTQVSFSCNQHDDTLAGLMDTGSTASDVGDKTLESPSHPNDATDLAHDDTSKEMSIGVQAGTASLAWPMIGVGSGASCKWASLSGLLASSPTLELDSGLRHALNQLEPLHYSPSLPPSVNPMQLALPAPHSKQTAETSSRPSFCEGGRSVEAKRLVKSQTRLRSPRPVSQTTYSSFETRRAQESDELGLSASVKRSRPFGRSEMALLQTQPGSYRAKVAQIPVSRLFASAVGPTFHHLADSWIGSRASVFASGGVGPPMSAKTRLLNRLRRPPSLGMIACLRDSPGPPGPSLNDAEADRMCRPAGAWRHDLHEIQDAWDEQMTGLGLLQDAWQPSITDLAADGLGGPDVCWRCRAEETRVSASPGGGASLPRPDDTGLGDATGESVAEAGESDMESSRLLPSALTHSGHENAERSSSVWVAGWNVTNLIQGIGILGVPYACVGAGWMSIPVIIAVAMICCFTGRLLAECLYQPIGEIDKR</sequence>
<comment type="subcellular location">
    <subcellularLocation>
        <location evidence="1">Membrane</location>
    </subcellularLocation>
</comment>
<proteinExistence type="predicted"/>
<feature type="region of interest" description="Disordered" evidence="5">
    <location>
        <begin position="382"/>
        <end position="419"/>
    </location>
</feature>
<evidence type="ECO:0000256" key="1">
    <source>
        <dbReference type="ARBA" id="ARBA00004370"/>
    </source>
</evidence>
<evidence type="ECO:0000259" key="7">
    <source>
        <dbReference type="Pfam" id="PF01490"/>
    </source>
</evidence>
<organism evidence="8 9">
    <name type="scientific">Protopolystoma xenopodis</name>
    <dbReference type="NCBI Taxonomy" id="117903"/>
    <lineage>
        <taxon>Eukaryota</taxon>
        <taxon>Metazoa</taxon>
        <taxon>Spiralia</taxon>
        <taxon>Lophotrochozoa</taxon>
        <taxon>Platyhelminthes</taxon>
        <taxon>Monogenea</taxon>
        <taxon>Polyopisthocotylea</taxon>
        <taxon>Polystomatidea</taxon>
        <taxon>Polystomatidae</taxon>
        <taxon>Protopolystoma</taxon>
    </lineage>
</organism>
<feature type="domain" description="Amino acid transporter transmembrane" evidence="7">
    <location>
        <begin position="436"/>
        <end position="493"/>
    </location>
</feature>
<comment type="caution">
    <text evidence="8">The sequence shown here is derived from an EMBL/GenBank/DDBJ whole genome shotgun (WGS) entry which is preliminary data.</text>
</comment>
<evidence type="ECO:0000313" key="8">
    <source>
        <dbReference type="EMBL" id="VEL22608.1"/>
    </source>
</evidence>
<evidence type="ECO:0000256" key="3">
    <source>
        <dbReference type="ARBA" id="ARBA00022989"/>
    </source>
</evidence>
<evidence type="ECO:0000256" key="6">
    <source>
        <dbReference type="SAM" id="Phobius"/>
    </source>
</evidence>
<dbReference type="GO" id="GO:0016020">
    <property type="term" value="C:membrane"/>
    <property type="evidence" value="ECO:0007669"/>
    <property type="project" value="UniProtKB-SubCell"/>
</dbReference>
<feature type="compositionally biased region" description="Polar residues" evidence="5">
    <location>
        <begin position="7"/>
        <end position="25"/>
    </location>
</feature>
<feature type="compositionally biased region" description="Polar residues" evidence="5">
    <location>
        <begin position="152"/>
        <end position="162"/>
    </location>
</feature>
<keyword evidence="4 6" id="KW-0472">Membrane</keyword>
<dbReference type="AlphaFoldDB" id="A0A3S5AFI4"/>
<evidence type="ECO:0000256" key="4">
    <source>
        <dbReference type="ARBA" id="ARBA00023136"/>
    </source>
</evidence>
<feature type="transmembrane region" description="Helical" evidence="6">
    <location>
        <begin position="465"/>
        <end position="488"/>
    </location>
</feature>
<dbReference type="Proteomes" id="UP000784294">
    <property type="component" value="Unassembled WGS sequence"/>
</dbReference>
<dbReference type="EMBL" id="CAAALY010057384">
    <property type="protein sequence ID" value="VEL22608.1"/>
    <property type="molecule type" value="Genomic_DNA"/>
</dbReference>
<reference evidence="8" key="1">
    <citation type="submission" date="2018-11" db="EMBL/GenBank/DDBJ databases">
        <authorList>
            <consortium name="Pathogen Informatics"/>
        </authorList>
    </citation>
    <scope>NUCLEOTIDE SEQUENCE</scope>
</reference>
<dbReference type="OrthoDB" id="655540at2759"/>
<evidence type="ECO:0000256" key="5">
    <source>
        <dbReference type="SAM" id="MobiDB-lite"/>
    </source>
</evidence>
<feature type="compositionally biased region" description="Polar residues" evidence="5">
    <location>
        <begin position="178"/>
        <end position="197"/>
    </location>
</feature>
<name>A0A3S5AFI4_9PLAT</name>
<dbReference type="InterPro" id="IPR013057">
    <property type="entry name" value="AA_transpt_TM"/>
</dbReference>
<evidence type="ECO:0000313" key="9">
    <source>
        <dbReference type="Proteomes" id="UP000784294"/>
    </source>
</evidence>
<feature type="region of interest" description="Disordered" evidence="5">
    <location>
        <begin position="1"/>
        <end position="25"/>
    </location>
</feature>
<protein>
    <recommendedName>
        <fullName evidence="7">Amino acid transporter transmembrane domain-containing protein</fullName>
    </recommendedName>
</protein>
<feature type="region of interest" description="Disordered" evidence="5">
    <location>
        <begin position="135"/>
        <end position="216"/>
    </location>
</feature>
<feature type="region of interest" description="Disordered" evidence="5">
    <location>
        <begin position="38"/>
        <end position="69"/>
    </location>
</feature>
<accession>A0A3S5AFI4</accession>